<dbReference type="InterPro" id="IPR036928">
    <property type="entry name" value="AS_sf"/>
</dbReference>
<reference evidence="2 3" key="1">
    <citation type="submission" date="2021-03" db="EMBL/GenBank/DDBJ databases">
        <title>Sequencing the genomes of 1000 actinobacteria strains.</title>
        <authorList>
            <person name="Klenk H.-P."/>
        </authorList>
    </citation>
    <scope>NUCLEOTIDE SEQUENCE [LARGE SCALE GENOMIC DNA]</scope>
    <source>
        <strain evidence="2 3">DSM 18824</strain>
    </source>
</reference>
<name>A0ABS4UZA1_9ACTN</name>
<evidence type="ECO:0000313" key="3">
    <source>
        <dbReference type="Proteomes" id="UP000755585"/>
    </source>
</evidence>
<evidence type="ECO:0000313" key="2">
    <source>
        <dbReference type="EMBL" id="MBP2356962.1"/>
    </source>
</evidence>
<dbReference type="Gene3D" id="3.90.1300.10">
    <property type="entry name" value="Amidase signature (AS) domain"/>
    <property type="match status" value="1"/>
</dbReference>
<feature type="domain" description="Amidase" evidence="1">
    <location>
        <begin position="32"/>
        <end position="152"/>
    </location>
</feature>
<dbReference type="Proteomes" id="UP000755585">
    <property type="component" value="Unassembled WGS sequence"/>
</dbReference>
<evidence type="ECO:0000259" key="1">
    <source>
        <dbReference type="Pfam" id="PF01425"/>
    </source>
</evidence>
<accession>A0ABS4UZA1</accession>
<dbReference type="RefSeq" id="WP_209699391.1">
    <property type="nucleotide sequence ID" value="NZ_JAGINT010000002.1"/>
</dbReference>
<keyword evidence="3" id="KW-1185">Reference proteome</keyword>
<proteinExistence type="predicted"/>
<protein>
    <submittedName>
        <fullName evidence="2">Asp-tRNA(Asn)/Glu-tRNA(Gln) amidotransferase A subunit family amidase</fullName>
    </submittedName>
</protein>
<dbReference type="EMBL" id="JAGINT010000002">
    <property type="protein sequence ID" value="MBP2356962.1"/>
    <property type="molecule type" value="Genomic_DNA"/>
</dbReference>
<gene>
    <name evidence="2" type="ORF">JOF29_008072</name>
</gene>
<comment type="caution">
    <text evidence="2">The sequence shown here is derived from an EMBL/GenBank/DDBJ whole genome shotgun (WGS) entry which is preliminary data.</text>
</comment>
<dbReference type="Pfam" id="PF01425">
    <property type="entry name" value="Amidase"/>
    <property type="match status" value="1"/>
</dbReference>
<dbReference type="SUPFAM" id="SSF75304">
    <property type="entry name" value="Amidase signature (AS) enzymes"/>
    <property type="match status" value="1"/>
</dbReference>
<organism evidence="2 3">
    <name type="scientific">Kribbella aluminosa</name>
    <dbReference type="NCBI Taxonomy" id="416017"/>
    <lineage>
        <taxon>Bacteria</taxon>
        <taxon>Bacillati</taxon>
        <taxon>Actinomycetota</taxon>
        <taxon>Actinomycetes</taxon>
        <taxon>Propionibacteriales</taxon>
        <taxon>Kribbellaceae</taxon>
        <taxon>Kribbella</taxon>
    </lineage>
</organism>
<dbReference type="InterPro" id="IPR023631">
    <property type="entry name" value="Amidase_dom"/>
</dbReference>
<sequence>MTSEVGDALSDTIDRIAATGAKIVDSWPDGVDPDEQAEEFSRQVELFFALHGGEPTTMTVDQLLTTERNRLAARAKWQRYFEDIDVFLCPTSFTVAFPHGSTTIDGRPYEAQVFWIAHASLTGHPALSMPIGRTATGLPTAAQVIGPWHEDDTAITFAELLAQHLGSR</sequence>